<keyword evidence="1" id="KW-1133">Transmembrane helix</keyword>
<proteinExistence type="predicted"/>
<organism evidence="3 4">
    <name type="scientific">Mycena maculata</name>
    <dbReference type="NCBI Taxonomy" id="230809"/>
    <lineage>
        <taxon>Eukaryota</taxon>
        <taxon>Fungi</taxon>
        <taxon>Dikarya</taxon>
        <taxon>Basidiomycota</taxon>
        <taxon>Agaricomycotina</taxon>
        <taxon>Agaricomycetes</taxon>
        <taxon>Agaricomycetidae</taxon>
        <taxon>Agaricales</taxon>
        <taxon>Marasmiineae</taxon>
        <taxon>Mycenaceae</taxon>
        <taxon>Mycena</taxon>
    </lineage>
</organism>
<dbReference type="InterPro" id="IPR036869">
    <property type="entry name" value="J_dom_sf"/>
</dbReference>
<dbReference type="Gene3D" id="1.10.287.110">
    <property type="entry name" value="DnaJ domain"/>
    <property type="match status" value="1"/>
</dbReference>
<accession>A0AAD7K9M1</accession>
<dbReference type="EMBL" id="JARJLG010000006">
    <property type="protein sequence ID" value="KAJ7780065.1"/>
    <property type="molecule type" value="Genomic_DNA"/>
</dbReference>
<evidence type="ECO:0000259" key="2">
    <source>
        <dbReference type="PROSITE" id="PS50076"/>
    </source>
</evidence>
<name>A0AAD7K9M1_9AGAR</name>
<evidence type="ECO:0000256" key="1">
    <source>
        <dbReference type="SAM" id="Phobius"/>
    </source>
</evidence>
<evidence type="ECO:0000313" key="4">
    <source>
        <dbReference type="Proteomes" id="UP001215280"/>
    </source>
</evidence>
<dbReference type="SMART" id="SM00271">
    <property type="entry name" value="DnaJ"/>
    <property type="match status" value="1"/>
</dbReference>
<feature type="transmembrane region" description="Helical" evidence="1">
    <location>
        <begin position="156"/>
        <end position="174"/>
    </location>
</feature>
<feature type="domain" description="J" evidence="2">
    <location>
        <begin position="47"/>
        <end position="116"/>
    </location>
</feature>
<dbReference type="Pfam" id="PF00226">
    <property type="entry name" value="DnaJ"/>
    <property type="match status" value="1"/>
</dbReference>
<gene>
    <name evidence="3" type="ORF">DFH07DRAFT_793606</name>
</gene>
<comment type="caution">
    <text evidence="3">The sequence shown here is derived from an EMBL/GenBank/DDBJ whole genome shotgun (WGS) entry which is preliminary data.</text>
</comment>
<dbReference type="CDD" id="cd06257">
    <property type="entry name" value="DnaJ"/>
    <property type="match status" value="1"/>
</dbReference>
<keyword evidence="4" id="KW-1185">Reference proteome</keyword>
<dbReference type="AlphaFoldDB" id="A0AAD7K9M1"/>
<dbReference type="InterPro" id="IPR001623">
    <property type="entry name" value="DnaJ_domain"/>
</dbReference>
<evidence type="ECO:0000313" key="3">
    <source>
        <dbReference type="EMBL" id="KAJ7780065.1"/>
    </source>
</evidence>
<sequence>MTIGLMAGKCSRLSHLPSHLQSLIRARLSYSTASSSPYSFPSRPHPTPHEIFHLPRGASQADVRRRYLELVKLHHPDSQLARDLPAAERHRRFQMVSSAYDVLRLKRERAYPERDSTMWEEIDRRKRAHYRHSRRAEYERAEWKNPQMDDRWTDRVILAFGFVALVTGLIPVLMHPRPPLDRSTSAFHLAEARREARLMYDDRVRELARQATDETRPDSK</sequence>
<reference evidence="3" key="1">
    <citation type="submission" date="2023-03" db="EMBL/GenBank/DDBJ databases">
        <title>Massive genome expansion in bonnet fungi (Mycena s.s.) driven by repeated elements and novel gene families across ecological guilds.</title>
        <authorList>
            <consortium name="Lawrence Berkeley National Laboratory"/>
            <person name="Harder C.B."/>
            <person name="Miyauchi S."/>
            <person name="Viragh M."/>
            <person name="Kuo A."/>
            <person name="Thoen E."/>
            <person name="Andreopoulos B."/>
            <person name="Lu D."/>
            <person name="Skrede I."/>
            <person name="Drula E."/>
            <person name="Henrissat B."/>
            <person name="Morin E."/>
            <person name="Kohler A."/>
            <person name="Barry K."/>
            <person name="LaButti K."/>
            <person name="Morin E."/>
            <person name="Salamov A."/>
            <person name="Lipzen A."/>
            <person name="Mereny Z."/>
            <person name="Hegedus B."/>
            <person name="Baldrian P."/>
            <person name="Stursova M."/>
            <person name="Weitz H."/>
            <person name="Taylor A."/>
            <person name="Grigoriev I.V."/>
            <person name="Nagy L.G."/>
            <person name="Martin F."/>
            <person name="Kauserud H."/>
        </authorList>
    </citation>
    <scope>NUCLEOTIDE SEQUENCE</scope>
    <source>
        <strain evidence="3">CBHHK188m</strain>
    </source>
</reference>
<dbReference type="PROSITE" id="PS50076">
    <property type="entry name" value="DNAJ_2"/>
    <property type="match status" value="1"/>
</dbReference>
<keyword evidence="1" id="KW-0472">Membrane</keyword>
<keyword evidence="1" id="KW-0812">Transmembrane</keyword>
<dbReference type="Proteomes" id="UP001215280">
    <property type="component" value="Unassembled WGS sequence"/>
</dbReference>
<dbReference type="PRINTS" id="PR00625">
    <property type="entry name" value="JDOMAIN"/>
</dbReference>
<protein>
    <recommendedName>
        <fullName evidence="2">J domain-containing protein</fullName>
    </recommendedName>
</protein>
<dbReference type="SUPFAM" id="SSF46565">
    <property type="entry name" value="Chaperone J-domain"/>
    <property type="match status" value="1"/>
</dbReference>